<accession>A0A2Z4GBF2</accession>
<reference evidence="2 3" key="1">
    <citation type="submission" date="2018-05" db="EMBL/GenBank/DDBJ databases">
        <title>Complete genome sequence of Arcticibacterium luteifluviistationis SM1504T, a cytophagaceae bacterium isolated from Arctic surface seawater.</title>
        <authorList>
            <person name="Li Y."/>
            <person name="Qin Q.-L."/>
        </authorList>
    </citation>
    <scope>NUCLEOTIDE SEQUENCE [LARGE SCALE GENOMIC DNA]</scope>
    <source>
        <strain evidence="2 3">SM1504</strain>
    </source>
</reference>
<dbReference type="Pfam" id="PF00578">
    <property type="entry name" value="AhpC-TSA"/>
    <property type="match status" value="1"/>
</dbReference>
<dbReference type="OrthoDB" id="9809746at2"/>
<dbReference type="Gene3D" id="3.40.30.10">
    <property type="entry name" value="Glutaredoxin"/>
    <property type="match status" value="1"/>
</dbReference>
<protein>
    <recommendedName>
        <fullName evidence="1">Alkyl hydroperoxide reductase subunit C/ Thiol specific antioxidant domain-containing protein</fullName>
    </recommendedName>
</protein>
<proteinExistence type="predicted"/>
<dbReference type="KEGG" id="als:DJ013_08810"/>
<sequence>MIFLNMEKQFWYFILAALAIKEEEIIKAGYQIIAVSPDSYENLQPMMEKNEIKYQLFSDAEGSLTKQAGLAYNLSPERIEKLGSRTLGKAPEILPVPSVLVVNAEAEILFEYINPNYRNRISPELLMAVLNNL</sequence>
<dbReference type="SUPFAM" id="SSF52833">
    <property type="entry name" value="Thioredoxin-like"/>
    <property type="match status" value="1"/>
</dbReference>
<dbReference type="InterPro" id="IPR036249">
    <property type="entry name" value="Thioredoxin-like_sf"/>
</dbReference>
<evidence type="ECO:0000313" key="2">
    <source>
        <dbReference type="EMBL" id="AWV98263.1"/>
    </source>
</evidence>
<dbReference type="EMBL" id="CP029480">
    <property type="protein sequence ID" value="AWV98263.1"/>
    <property type="molecule type" value="Genomic_DNA"/>
</dbReference>
<name>A0A2Z4GBF2_9BACT</name>
<dbReference type="AlphaFoldDB" id="A0A2Z4GBF2"/>
<keyword evidence="3" id="KW-1185">Reference proteome</keyword>
<dbReference type="Proteomes" id="UP000249873">
    <property type="component" value="Chromosome"/>
</dbReference>
<evidence type="ECO:0000259" key="1">
    <source>
        <dbReference type="Pfam" id="PF00578"/>
    </source>
</evidence>
<organism evidence="2 3">
    <name type="scientific">Arcticibacterium luteifluviistationis</name>
    <dbReference type="NCBI Taxonomy" id="1784714"/>
    <lineage>
        <taxon>Bacteria</taxon>
        <taxon>Pseudomonadati</taxon>
        <taxon>Bacteroidota</taxon>
        <taxon>Cytophagia</taxon>
        <taxon>Cytophagales</taxon>
        <taxon>Leadbetterellaceae</taxon>
        <taxon>Arcticibacterium</taxon>
    </lineage>
</organism>
<feature type="domain" description="Alkyl hydroperoxide reductase subunit C/ Thiol specific antioxidant" evidence="1">
    <location>
        <begin position="16"/>
        <end position="108"/>
    </location>
</feature>
<evidence type="ECO:0000313" key="3">
    <source>
        <dbReference type="Proteomes" id="UP000249873"/>
    </source>
</evidence>
<dbReference type="GO" id="GO:0016209">
    <property type="term" value="F:antioxidant activity"/>
    <property type="evidence" value="ECO:0007669"/>
    <property type="project" value="InterPro"/>
</dbReference>
<dbReference type="InterPro" id="IPR000866">
    <property type="entry name" value="AhpC/TSA"/>
</dbReference>
<gene>
    <name evidence="2" type="ORF">DJ013_08810</name>
</gene>
<dbReference type="GO" id="GO:0016491">
    <property type="term" value="F:oxidoreductase activity"/>
    <property type="evidence" value="ECO:0007669"/>
    <property type="project" value="InterPro"/>
</dbReference>